<dbReference type="OrthoDB" id="9807426at2"/>
<dbReference type="eggNOG" id="COG1042">
    <property type="taxonomic scope" value="Bacteria"/>
</dbReference>
<dbReference type="FunFam" id="3.30.1490.20:FF:000020">
    <property type="entry name" value="Protein lysine acetyltransferase"/>
    <property type="match status" value="1"/>
</dbReference>
<dbReference type="Gene3D" id="3.40.50.261">
    <property type="entry name" value="Succinyl-CoA synthetase domains"/>
    <property type="match status" value="2"/>
</dbReference>
<dbReference type="Proteomes" id="UP000001817">
    <property type="component" value="Chromosome 2"/>
</dbReference>
<dbReference type="KEGG" id="bxb:DR64_7214"/>
<dbReference type="InterPro" id="IPR032875">
    <property type="entry name" value="Succ_CoA_lig_flav_dom"/>
</dbReference>
<organism evidence="7 8">
    <name type="scientific">Paraburkholderia xenovorans (strain LB400)</name>
    <dbReference type="NCBI Taxonomy" id="266265"/>
    <lineage>
        <taxon>Bacteria</taxon>
        <taxon>Pseudomonadati</taxon>
        <taxon>Pseudomonadota</taxon>
        <taxon>Betaproteobacteria</taxon>
        <taxon>Burkholderiales</taxon>
        <taxon>Burkholderiaceae</taxon>
        <taxon>Paraburkholderia</taxon>
    </lineage>
</organism>
<dbReference type="EMBL" id="CP000271">
    <property type="protein sequence ID" value="ABE34064.1"/>
    <property type="molecule type" value="Genomic_DNA"/>
</dbReference>
<keyword evidence="8" id="KW-1185">Reference proteome</keyword>
<evidence type="ECO:0000259" key="6">
    <source>
        <dbReference type="PROSITE" id="PS50975"/>
    </source>
</evidence>
<dbReference type="Gene3D" id="3.40.50.720">
    <property type="entry name" value="NAD(P)-binding Rossmann-like Domain"/>
    <property type="match status" value="1"/>
</dbReference>
<dbReference type="PATRIC" id="fig|266265.5.peg.5830"/>
<sequence length="718" mass="75896">MSTVVPERAVQTLMNPASVAVIGASEDQHKYGGRLLKMLLSHGYRGHIMAINPVRETLLGVSAYPHIDVTPVVPDVAVMAIPQPKVREAIEACAARGVTAAIVITARFSDGGAEGAVLERDIVSIARSANMRLVGPNCLGIISPAHRVVLCPSTALVAEGLPVGRVGFVSQSGALMGTIFDKAKEIGLAFSHAISVGNQADLELCDFVEYLIGDPATAVICTYIEGLKDPRRFAELAARAREAGKPWLAVSSGRTQAGAQAAFSHTASVAGDRAVFEAVCREEHVTLLDSPLTMIALATSLADHPATQVSRIAVFSPSGGEAAIAADEIESAGLRMAVFSDATRTKLADYYPPSQAANPVDTGGRTVGDGPDVVGESARIVADDPDTDALLFAITTTPTLHRVASDVADALRRDPASPTPRKPILYVFETGRLADTARRGLLERGRYFLNNLREAVDVLAAWHSRGSYLPPGRPVRPADCPLTAAGCAAHLPGKGTYGEGATREWLGRYGVRTNEERLARDEDEAVAIAGELGYPVVLKVASAGIVHKSDVGGVKVDLYSDAMVRDAYRRIVTNVREHAPAAVIDGLSVQTQFKGRLEMIVGARCDAAFGPIVVFGAGGVLVDILAARAIARAPADPDHVIALLRRLPLWPLFEGYRGVRLDLAGVVDTVVRVSWLAADLAARQPAGLDFELDVNPLMVADDTCCAVDARLRVAARSD</sequence>
<protein>
    <submittedName>
        <fullName evidence="7">Acyl-CoA synthetase</fullName>
    </submittedName>
</protein>
<dbReference type="InterPro" id="IPR036291">
    <property type="entry name" value="NAD(P)-bd_dom_sf"/>
</dbReference>
<dbReference type="Pfam" id="PF13380">
    <property type="entry name" value="CoA_binding_2"/>
    <property type="match status" value="1"/>
</dbReference>
<dbReference type="PANTHER" id="PTHR43334">
    <property type="entry name" value="ACETATE--COA LIGASE [ADP-FORMING]"/>
    <property type="match status" value="1"/>
</dbReference>
<name>Q13PC5_PARXL</name>
<accession>Q13PC5</accession>
<dbReference type="PANTHER" id="PTHR43334:SF1">
    <property type="entry name" value="3-HYDROXYPROPIONATE--COA LIGASE [ADP-FORMING]"/>
    <property type="match status" value="1"/>
</dbReference>
<dbReference type="InterPro" id="IPR013815">
    <property type="entry name" value="ATP_grasp_subdomain_1"/>
</dbReference>
<dbReference type="SUPFAM" id="SSF51735">
    <property type="entry name" value="NAD(P)-binding Rossmann-fold domains"/>
    <property type="match status" value="1"/>
</dbReference>
<dbReference type="GO" id="GO:0016874">
    <property type="term" value="F:ligase activity"/>
    <property type="evidence" value="ECO:0007669"/>
    <property type="project" value="UniProtKB-KW"/>
</dbReference>
<dbReference type="Pfam" id="PF13607">
    <property type="entry name" value="Succ_CoA_lig"/>
    <property type="match status" value="1"/>
</dbReference>
<comment type="similarity">
    <text evidence="4">In the N-terminal section; belongs to the acetate CoA ligase alpha subunit family.</text>
</comment>
<dbReference type="InterPro" id="IPR011761">
    <property type="entry name" value="ATP-grasp"/>
</dbReference>
<dbReference type="SUPFAM" id="SSF56059">
    <property type="entry name" value="Glutathione synthetase ATP-binding domain-like"/>
    <property type="match status" value="1"/>
</dbReference>
<dbReference type="InterPro" id="IPR051538">
    <property type="entry name" value="Acyl-CoA_Synth/Transferase"/>
</dbReference>
<evidence type="ECO:0000256" key="5">
    <source>
        <dbReference type="PROSITE-ProRule" id="PRU00409"/>
    </source>
</evidence>
<feature type="domain" description="ATP-grasp" evidence="6">
    <location>
        <begin position="503"/>
        <end position="539"/>
    </location>
</feature>
<dbReference type="Gene3D" id="3.30.1490.20">
    <property type="entry name" value="ATP-grasp fold, A domain"/>
    <property type="match status" value="1"/>
</dbReference>
<gene>
    <name evidence="7" type="ORF">Bxe_B1905</name>
</gene>
<dbReference type="RefSeq" id="WP_011491414.1">
    <property type="nucleotide sequence ID" value="NC_007952.1"/>
</dbReference>
<evidence type="ECO:0000256" key="2">
    <source>
        <dbReference type="ARBA" id="ARBA00022741"/>
    </source>
</evidence>
<keyword evidence="2 5" id="KW-0547">Nucleotide-binding</keyword>
<dbReference type="Pfam" id="PF13549">
    <property type="entry name" value="ATP-grasp_5"/>
    <property type="match status" value="1"/>
</dbReference>
<keyword evidence="1" id="KW-0436">Ligase</keyword>
<dbReference type="InterPro" id="IPR016102">
    <property type="entry name" value="Succinyl-CoA_synth-like"/>
</dbReference>
<reference evidence="7 8" key="1">
    <citation type="journal article" date="2006" name="Proc. Natl. Acad. Sci. U.S.A.">
        <title>Burkholderia xenovorans LB400 harbors a multi-replicon, 9.73-Mbp genome shaped for versatility.</title>
        <authorList>
            <person name="Chain P.S."/>
            <person name="Denef V.J."/>
            <person name="Konstantinidis K.T."/>
            <person name="Vergez L.M."/>
            <person name="Agullo L."/>
            <person name="Reyes V.L."/>
            <person name="Hauser L."/>
            <person name="Cordova M."/>
            <person name="Gomez L."/>
            <person name="Gonzalez M."/>
            <person name="Land M."/>
            <person name="Lao V."/>
            <person name="Larimer F."/>
            <person name="LiPuma J.J."/>
            <person name="Mahenthiralingam E."/>
            <person name="Malfatti S.A."/>
            <person name="Marx C.J."/>
            <person name="Parnell J.J."/>
            <person name="Ramette A."/>
            <person name="Richardson P."/>
            <person name="Seeger M."/>
            <person name="Smith D."/>
            <person name="Spilker T."/>
            <person name="Sul W.J."/>
            <person name="Tsoi T.V."/>
            <person name="Ulrich L.E."/>
            <person name="Zhulin I.B."/>
            <person name="Tiedje J.M."/>
        </authorList>
    </citation>
    <scope>NUCLEOTIDE SEQUENCE [LARGE SCALE GENOMIC DNA]</scope>
    <source>
        <strain evidence="7 8">LB400</strain>
    </source>
</reference>
<evidence type="ECO:0000313" key="8">
    <source>
        <dbReference type="Proteomes" id="UP000001817"/>
    </source>
</evidence>
<dbReference type="SUPFAM" id="SSF52210">
    <property type="entry name" value="Succinyl-CoA synthetase domains"/>
    <property type="match status" value="2"/>
</dbReference>
<dbReference type="STRING" id="266265.Bxe_B1905"/>
<keyword evidence="3 5" id="KW-0067">ATP-binding</keyword>
<evidence type="ECO:0000256" key="1">
    <source>
        <dbReference type="ARBA" id="ARBA00022598"/>
    </source>
</evidence>
<evidence type="ECO:0000256" key="3">
    <source>
        <dbReference type="ARBA" id="ARBA00022840"/>
    </source>
</evidence>
<dbReference type="InterPro" id="IPR003781">
    <property type="entry name" value="CoA-bd"/>
</dbReference>
<dbReference type="PROSITE" id="PS50975">
    <property type="entry name" value="ATP_GRASP"/>
    <property type="match status" value="1"/>
</dbReference>
<dbReference type="AlphaFoldDB" id="Q13PC5"/>
<dbReference type="GO" id="GO:0005524">
    <property type="term" value="F:ATP binding"/>
    <property type="evidence" value="ECO:0007669"/>
    <property type="project" value="UniProtKB-UniRule"/>
</dbReference>
<proteinExistence type="inferred from homology"/>
<dbReference type="GO" id="GO:0046872">
    <property type="term" value="F:metal ion binding"/>
    <property type="evidence" value="ECO:0007669"/>
    <property type="project" value="InterPro"/>
</dbReference>
<evidence type="ECO:0000313" key="7">
    <source>
        <dbReference type="EMBL" id="ABE34064.1"/>
    </source>
</evidence>
<evidence type="ECO:0000256" key="4">
    <source>
        <dbReference type="ARBA" id="ARBA00060888"/>
    </source>
</evidence>
<dbReference type="KEGG" id="bxe:Bxe_B1905"/>
<dbReference type="SMART" id="SM00881">
    <property type="entry name" value="CoA_binding"/>
    <property type="match status" value="1"/>
</dbReference>
<dbReference type="Gene3D" id="3.30.470.20">
    <property type="entry name" value="ATP-grasp fold, B domain"/>
    <property type="match status" value="1"/>
</dbReference>